<feature type="domain" description="YetF C-terminal" evidence="8">
    <location>
        <begin position="90"/>
        <end position="159"/>
    </location>
</feature>
<evidence type="ECO:0000256" key="2">
    <source>
        <dbReference type="ARBA" id="ARBA00006448"/>
    </source>
</evidence>
<feature type="transmembrane region" description="Helical" evidence="7">
    <location>
        <begin position="67"/>
        <end position="89"/>
    </location>
</feature>
<keyword evidence="3" id="KW-1003">Cell membrane</keyword>
<comment type="similarity">
    <text evidence="2">Belongs to the UPF0702 family.</text>
</comment>
<dbReference type="InterPro" id="IPR007353">
    <property type="entry name" value="DUF421"/>
</dbReference>
<evidence type="ECO:0000259" key="8">
    <source>
        <dbReference type="Pfam" id="PF04239"/>
    </source>
</evidence>
<keyword evidence="6 7" id="KW-0472">Membrane</keyword>
<dbReference type="Pfam" id="PF04239">
    <property type="entry name" value="DUF421"/>
    <property type="match status" value="1"/>
</dbReference>
<reference evidence="9 10" key="1">
    <citation type="submission" date="2020-08" db="EMBL/GenBank/DDBJ databases">
        <title>Genomic Encyclopedia of Type Strains, Phase IV (KMG-V): Genome sequencing to study the core and pangenomes of soil and plant-associated prokaryotes.</title>
        <authorList>
            <person name="Whitman W."/>
        </authorList>
    </citation>
    <scope>NUCLEOTIDE SEQUENCE [LARGE SCALE GENOMIC DNA]</scope>
    <source>
        <strain evidence="9 10">MP7CTX6</strain>
    </source>
</reference>
<evidence type="ECO:0000256" key="5">
    <source>
        <dbReference type="ARBA" id="ARBA00022989"/>
    </source>
</evidence>
<dbReference type="PANTHER" id="PTHR34582:SF6">
    <property type="entry name" value="UPF0702 TRANSMEMBRANE PROTEIN YCAP"/>
    <property type="match status" value="1"/>
</dbReference>
<organism evidence="9 10">
    <name type="scientific">Pedobacter cryoconitis</name>
    <dbReference type="NCBI Taxonomy" id="188932"/>
    <lineage>
        <taxon>Bacteria</taxon>
        <taxon>Pseudomonadati</taxon>
        <taxon>Bacteroidota</taxon>
        <taxon>Sphingobacteriia</taxon>
        <taxon>Sphingobacteriales</taxon>
        <taxon>Sphingobacteriaceae</taxon>
        <taxon>Pedobacter</taxon>
    </lineage>
</organism>
<evidence type="ECO:0000256" key="3">
    <source>
        <dbReference type="ARBA" id="ARBA00022475"/>
    </source>
</evidence>
<keyword evidence="5 7" id="KW-1133">Transmembrane helix</keyword>
<evidence type="ECO:0000256" key="7">
    <source>
        <dbReference type="SAM" id="Phobius"/>
    </source>
</evidence>
<accession>A0A7W8YW99</accession>
<protein>
    <submittedName>
        <fullName evidence="9">Uncharacterized membrane protein YcaP (DUF421 family)</fullName>
    </submittedName>
</protein>
<proteinExistence type="inferred from homology"/>
<comment type="caution">
    <text evidence="9">The sequence shown here is derived from an EMBL/GenBank/DDBJ whole genome shotgun (WGS) entry which is preliminary data.</text>
</comment>
<evidence type="ECO:0000256" key="4">
    <source>
        <dbReference type="ARBA" id="ARBA00022692"/>
    </source>
</evidence>
<comment type="subcellular location">
    <subcellularLocation>
        <location evidence="1">Cell membrane</location>
        <topology evidence="1">Multi-pass membrane protein</topology>
    </subcellularLocation>
</comment>
<name>A0A7W8YW99_9SPHI</name>
<evidence type="ECO:0000256" key="1">
    <source>
        <dbReference type="ARBA" id="ARBA00004651"/>
    </source>
</evidence>
<dbReference type="EMBL" id="JACHCF010000010">
    <property type="protein sequence ID" value="MBB5622938.1"/>
    <property type="molecule type" value="Genomic_DNA"/>
</dbReference>
<feature type="transmembrane region" description="Helical" evidence="7">
    <location>
        <begin position="12"/>
        <end position="31"/>
    </location>
</feature>
<dbReference type="Proteomes" id="UP000537718">
    <property type="component" value="Unassembled WGS sequence"/>
</dbReference>
<dbReference type="Gene3D" id="3.30.240.20">
    <property type="entry name" value="bsu07140 like domains"/>
    <property type="match status" value="1"/>
</dbReference>
<sequence length="159" mass="17752">MSRIFGEGKDLNALNMGCRALVLYFIMLLFIRISGTRTFGKKTAFDNIIVITIGALLSRVVVGASAFMPTVTAGFVLVMLHRALAWASLHHQWVDRIIKGSERILYTQGQIDQQNLDKSLMSKGDLMESVRINGNLNDLEAINEARLERTGEISIIKKE</sequence>
<evidence type="ECO:0000313" key="9">
    <source>
        <dbReference type="EMBL" id="MBB5622938.1"/>
    </source>
</evidence>
<evidence type="ECO:0000256" key="6">
    <source>
        <dbReference type="ARBA" id="ARBA00023136"/>
    </source>
</evidence>
<dbReference type="RefSeq" id="WP_183869083.1">
    <property type="nucleotide sequence ID" value="NZ_JACHCF010000010.1"/>
</dbReference>
<evidence type="ECO:0000313" key="10">
    <source>
        <dbReference type="Proteomes" id="UP000537718"/>
    </source>
</evidence>
<keyword evidence="4 7" id="KW-0812">Transmembrane</keyword>
<dbReference type="AlphaFoldDB" id="A0A7W8YW99"/>
<dbReference type="InterPro" id="IPR023090">
    <property type="entry name" value="UPF0702_alpha/beta_dom_sf"/>
</dbReference>
<gene>
    <name evidence="9" type="ORF">HDE69_004020</name>
</gene>
<dbReference type="PANTHER" id="PTHR34582">
    <property type="entry name" value="UPF0702 TRANSMEMBRANE PROTEIN YCAP"/>
    <property type="match status" value="1"/>
</dbReference>
<dbReference type="GO" id="GO:0005886">
    <property type="term" value="C:plasma membrane"/>
    <property type="evidence" value="ECO:0007669"/>
    <property type="project" value="UniProtKB-SubCell"/>
</dbReference>